<evidence type="ECO:0000259" key="1">
    <source>
        <dbReference type="Pfam" id="PF24476"/>
    </source>
</evidence>
<evidence type="ECO:0000313" key="2">
    <source>
        <dbReference type="EMBL" id="KAK0732478.1"/>
    </source>
</evidence>
<evidence type="ECO:0000313" key="3">
    <source>
        <dbReference type="Proteomes" id="UP001172159"/>
    </source>
</evidence>
<feature type="domain" description="DUF7580" evidence="1">
    <location>
        <begin position="207"/>
        <end position="557"/>
    </location>
</feature>
<keyword evidence="3" id="KW-1185">Reference proteome</keyword>
<name>A0AA40BDX0_9PEZI</name>
<accession>A0AA40BDX0</accession>
<organism evidence="2 3">
    <name type="scientific">Apiosordaria backusii</name>
    <dbReference type="NCBI Taxonomy" id="314023"/>
    <lineage>
        <taxon>Eukaryota</taxon>
        <taxon>Fungi</taxon>
        <taxon>Dikarya</taxon>
        <taxon>Ascomycota</taxon>
        <taxon>Pezizomycotina</taxon>
        <taxon>Sordariomycetes</taxon>
        <taxon>Sordariomycetidae</taxon>
        <taxon>Sordariales</taxon>
        <taxon>Lasiosphaeriaceae</taxon>
        <taxon>Apiosordaria</taxon>
    </lineage>
</organism>
<sequence length="562" mass="63839">MSGFEVAGILLGSVPLLISGLEHYRDGLETIEHMVRHVDFVERLVLSISTSLTLYRYSFELLLQQFMLPENLINELCQQPGSSHWRNRDLDLKLRQRLGKDYNIYFKLVERLRSRLETLRRKLKLDESFRPIQVDVSPRTGILGRLMRLRYATATGLNHRKFMRLADGIEADVKCLEQMTRGIRSLDPIRAERQAKEAARDWLAARDCAQRLFTIMASCCFQACGCGPPHVASIPLDVTDLPRVGQGETMKPRLKFLLSFDAESQQPCLPPWKWMLVEIDSMRSQPVLARKLTLPTSLIDSTRRAPVIHVTFASEKIGEDPAEYDLPSITNLCNILSQTAVDFARPIGIIPDDGWLHRLQILSPRHIPQPYACLSSMRDVLNSRGLLGTKRKYKIAASLASAVLRFHATGWLPDTWELHQVLFFQSHTGLAPTDQPYISKRFTDQTAQPSTSLTRKSPAVRNQVLWSLGIALLELCDERPILDFRTPDDSVDEGTPTVLVKLSIAERLLEDLSSRELDTFVTVVDRCIWCKFETVKTSLNDPEFLALFYKGVVDPLVALCQM</sequence>
<dbReference type="PANTHER" id="PTHR35186">
    <property type="entry name" value="ANK_REP_REGION DOMAIN-CONTAINING PROTEIN"/>
    <property type="match status" value="1"/>
</dbReference>
<dbReference type="InterPro" id="IPR056002">
    <property type="entry name" value="DUF7580"/>
</dbReference>
<dbReference type="Pfam" id="PF24476">
    <property type="entry name" value="DUF7580"/>
    <property type="match status" value="1"/>
</dbReference>
<protein>
    <recommendedName>
        <fullName evidence="1">DUF7580 domain-containing protein</fullName>
    </recommendedName>
</protein>
<dbReference type="Proteomes" id="UP001172159">
    <property type="component" value="Unassembled WGS sequence"/>
</dbReference>
<reference evidence="2" key="1">
    <citation type="submission" date="2023-06" db="EMBL/GenBank/DDBJ databases">
        <title>Genome-scale phylogeny and comparative genomics of the fungal order Sordariales.</title>
        <authorList>
            <consortium name="Lawrence Berkeley National Laboratory"/>
            <person name="Hensen N."/>
            <person name="Bonometti L."/>
            <person name="Westerberg I."/>
            <person name="Brannstrom I.O."/>
            <person name="Guillou S."/>
            <person name="Cros-Aarteil S."/>
            <person name="Calhoun S."/>
            <person name="Haridas S."/>
            <person name="Kuo A."/>
            <person name="Mondo S."/>
            <person name="Pangilinan J."/>
            <person name="Riley R."/>
            <person name="Labutti K."/>
            <person name="Andreopoulos B."/>
            <person name="Lipzen A."/>
            <person name="Chen C."/>
            <person name="Yanf M."/>
            <person name="Daum C."/>
            <person name="Ng V."/>
            <person name="Clum A."/>
            <person name="Steindorff A."/>
            <person name="Ohm R."/>
            <person name="Martin F."/>
            <person name="Silar P."/>
            <person name="Natvig D."/>
            <person name="Lalanne C."/>
            <person name="Gautier V."/>
            <person name="Ament-Velasquez S.L."/>
            <person name="Kruys A."/>
            <person name="Hutchinson M.I."/>
            <person name="Powell A.J."/>
            <person name="Barry K."/>
            <person name="Miller A.N."/>
            <person name="Grigoriev I.V."/>
            <person name="Debuchy R."/>
            <person name="Gladieux P."/>
            <person name="Thoren M.H."/>
            <person name="Johannesson H."/>
        </authorList>
    </citation>
    <scope>NUCLEOTIDE SEQUENCE</scope>
    <source>
        <strain evidence="2">CBS 540.89</strain>
    </source>
</reference>
<gene>
    <name evidence="2" type="ORF">B0T21DRAFT_196453</name>
</gene>
<dbReference type="PANTHER" id="PTHR35186:SF4">
    <property type="entry name" value="PRION-INHIBITION AND PROPAGATION HELO DOMAIN-CONTAINING PROTEIN"/>
    <property type="match status" value="1"/>
</dbReference>
<proteinExistence type="predicted"/>
<dbReference type="EMBL" id="JAUKTV010000008">
    <property type="protein sequence ID" value="KAK0732478.1"/>
    <property type="molecule type" value="Genomic_DNA"/>
</dbReference>
<comment type="caution">
    <text evidence="2">The sequence shown here is derived from an EMBL/GenBank/DDBJ whole genome shotgun (WGS) entry which is preliminary data.</text>
</comment>
<dbReference type="AlphaFoldDB" id="A0AA40BDX0"/>